<dbReference type="GO" id="GO:0016832">
    <property type="term" value="F:aldehyde-lyase activity"/>
    <property type="evidence" value="ECO:0007669"/>
    <property type="project" value="TreeGrafter"/>
</dbReference>
<dbReference type="InterPro" id="IPR050197">
    <property type="entry name" value="Aldolase_class_II_sugar_metab"/>
</dbReference>
<name>A0A2N5Z9K5_MUIH1</name>
<reference evidence="4 5" key="1">
    <citation type="submission" date="2017-11" db="EMBL/GenBank/DDBJ databases">
        <title>Genome-resolved metagenomics identifies genetic mobility, metabolic interactions, and unexpected diversity in perchlorate-reducing communities.</title>
        <authorList>
            <person name="Barnum T.P."/>
            <person name="Figueroa I.A."/>
            <person name="Carlstrom C.I."/>
            <person name="Lucas L.N."/>
            <person name="Engelbrektson A.L."/>
            <person name="Coates J.D."/>
        </authorList>
    </citation>
    <scope>NUCLEOTIDE SEQUENCE [LARGE SCALE GENOMIC DNA]</scope>
    <source>
        <strain evidence="4">BM706</strain>
    </source>
</reference>
<proteinExistence type="predicted"/>
<evidence type="ECO:0000313" key="4">
    <source>
        <dbReference type="EMBL" id="PLX15309.1"/>
    </source>
</evidence>
<dbReference type="EMBL" id="PKTG01000142">
    <property type="protein sequence ID" value="PLX15309.1"/>
    <property type="molecule type" value="Genomic_DNA"/>
</dbReference>
<dbReference type="SMART" id="SM01007">
    <property type="entry name" value="Aldolase_II"/>
    <property type="match status" value="1"/>
</dbReference>
<accession>A0A2N5Z9K5</accession>
<dbReference type="PANTHER" id="PTHR22789:SF0">
    <property type="entry name" value="3-OXO-TETRONATE 4-PHOSPHATE DECARBOXYLASE-RELATED"/>
    <property type="match status" value="1"/>
</dbReference>
<dbReference type="Gene3D" id="3.40.225.10">
    <property type="entry name" value="Class II aldolase/adducin N-terminal domain"/>
    <property type="match status" value="1"/>
</dbReference>
<keyword evidence="1" id="KW-0479">Metal-binding</keyword>
<feature type="domain" description="Class II aldolase/adducin N-terminal" evidence="3">
    <location>
        <begin position="11"/>
        <end position="183"/>
    </location>
</feature>
<protein>
    <submittedName>
        <fullName evidence="4">Fuculose phosphate aldolase</fullName>
    </submittedName>
</protein>
<sequence length="193" mass="21588">MRYQYIFKYYEKFRQIGNELFHAGLNNFHSGNLSVREDQDVLITATGSKLGFLEKEDLVRVDLNGEEIGRASCEVSVHRAIYKETGVNAIVHAHAPYSVVLSFDNDHFMPMDGEGKVYFPNGVKIVHVRQSVASEEVALEIPNVLKKDKAVIVAGHGIFAVGDDLIEAAKWISSIENSAHLVYLHRCMKGVVK</sequence>
<dbReference type="SUPFAM" id="SSF53639">
    <property type="entry name" value="AraD/HMP-PK domain-like"/>
    <property type="match status" value="1"/>
</dbReference>
<dbReference type="Pfam" id="PF00596">
    <property type="entry name" value="Aldolase_II"/>
    <property type="match status" value="1"/>
</dbReference>
<dbReference type="InterPro" id="IPR001303">
    <property type="entry name" value="Aldolase_II/adducin_N"/>
</dbReference>
<evidence type="ECO:0000259" key="3">
    <source>
        <dbReference type="SMART" id="SM01007"/>
    </source>
</evidence>
<keyword evidence="2" id="KW-0456">Lyase</keyword>
<dbReference type="GO" id="GO:0046872">
    <property type="term" value="F:metal ion binding"/>
    <property type="evidence" value="ECO:0007669"/>
    <property type="project" value="UniProtKB-KW"/>
</dbReference>
<evidence type="ECO:0000256" key="1">
    <source>
        <dbReference type="ARBA" id="ARBA00022723"/>
    </source>
</evidence>
<evidence type="ECO:0000313" key="5">
    <source>
        <dbReference type="Proteomes" id="UP000234857"/>
    </source>
</evidence>
<dbReference type="AlphaFoldDB" id="A0A2N5Z9K5"/>
<dbReference type="InterPro" id="IPR036409">
    <property type="entry name" value="Aldolase_II/adducin_N_sf"/>
</dbReference>
<comment type="caution">
    <text evidence="4">The sequence shown here is derived from an EMBL/GenBank/DDBJ whole genome shotgun (WGS) entry which is preliminary data.</text>
</comment>
<evidence type="ECO:0000256" key="2">
    <source>
        <dbReference type="ARBA" id="ARBA00023239"/>
    </source>
</evidence>
<dbReference type="PANTHER" id="PTHR22789">
    <property type="entry name" value="FUCULOSE PHOSPHATE ALDOLASE"/>
    <property type="match status" value="1"/>
</dbReference>
<dbReference type="Proteomes" id="UP000234857">
    <property type="component" value="Unassembled WGS sequence"/>
</dbReference>
<dbReference type="GO" id="GO:0019323">
    <property type="term" value="P:pentose catabolic process"/>
    <property type="evidence" value="ECO:0007669"/>
    <property type="project" value="TreeGrafter"/>
</dbReference>
<gene>
    <name evidence="4" type="ORF">C0601_13415</name>
</gene>
<organism evidence="4 5">
    <name type="scientific">Muiribacterium halophilum</name>
    <dbReference type="NCBI Taxonomy" id="2053465"/>
    <lineage>
        <taxon>Bacteria</taxon>
        <taxon>Candidatus Muiribacteriota</taxon>
        <taxon>Candidatus Muiribacteriia</taxon>
        <taxon>Candidatus Muiribacteriales</taxon>
        <taxon>Candidatus Muiribacteriaceae</taxon>
        <taxon>Candidatus Muiribacterium</taxon>
    </lineage>
</organism>
<dbReference type="GO" id="GO:0005829">
    <property type="term" value="C:cytosol"/>
    <property type="evidence" value="ECO:0007669"/>
    <property type="project" value="TreeGrafter"/>
</dbReference>